<organism evidence="2">
    <name type="scientific">Tanacetum cinerariifolium</name>
    <name type="common">Dalmatian daisy</name>
    <name type="synonym">Chrysanthemum cinerariifolium</name>
    <dbReference type="NCBI Taxonomy" id="118510"/>
    <lineage>
        <taxon>Eukaryota</taxon>
        <taxon>Viridiplantae</taxon>
        <taxon>Streptophyta</taxon>
        <taxon>Embryophyta</taxon>
        <taxon>Tracheophyta</taxon>
        <taxon>Spermatophyta</taxon>
        <taxon>Magnoliopsida</taxon>
        <taxon>eudicotyledons</taxon>
        <taxon>Gunneridae</taxon>
        <taxon>Pentapetalae</taxon>
        <taxon>asterids</taxon>
        <taxon>campanulids</taxon>
        <taxon>Asterales</taxon>
        <taxon>Asteraceae</taxon>
        <taxon>Asteroideae</taxon>
        <taxon>Anthemideae</taxon>
        <taxon>Anthemidinae</taxon>
        <taxon>Tanacetum</taxon>
    </lineage>
</organism>
<comment type="caution">
    <text evidence="2">The sequence shown here is derived from an EMBL/GenBank/DDBJ whole genome shotgun (WGS) entry which is preliminary data.</text>
</comment>
<feature type="non-terminal residue" evidence="2">
    <location>
        <position position="64"/>
    </location>
</feature>
<feature type="region of interest" description="Disordered" evidence="1">
    <location>
        <begin position="40"/>
        <end position="64"/>
    </location>
</feature>
<accession>A0A699XAU8</accession>
<feature type="non-terminal residue" evidence="2">
    <location>
        <position position="1"/>
    </location>
</feature>
<gene>
    <name evidence="2" type="ORF">Tci_926935</name>
</gene>
<reference evidence="2" key="1">
    <citation type="journal article" date="2019" name="Sci. Rep.">
        <title>Draft genome of Tanacetum cinerariifolium, the natural source of mosquito coil.</title>
        <authorList>
            <person name="Yamashiro T."/>
            <person name="Shiraishi A."/>
            <person name="Satake H."/>
            <person name="Nakayama K."/>
        </authorList>
    </citation>
    <scope>NUCLEOTIDE SEQUENCE</scope>
</reference>
<feature type="region of interest" description="Disordered" evidence="1">
    <location>
        <begin position="1"/>
        <end position="25"/>
    </location>
</feature>
<name>A0A699XAU8_TANCI</name>
<sequence>RSGDGTCRRPGKRAGRGSGQTPGRQRAFALRAVERARGNPGTRLRAGLGSGADLQVLERQHGPA</sequence>
<dbReference type="EMBL" id="BKCJ011812452">
    <property type="protein sequence ID" value="GFD54966.1"/>
    <property type="molecule type" value="Genomic_DNA"/>
</dbReference>
<proteinExistence type="predicted"/>
<dbReference type="AlphaFoldDB" id="A0A699XAU8"/>
<protein>
    <submittedName>
        <fullName evidence="2">Uncharacterized protein</fullName>
    </submittedName>
</protein>
<evidence type="ECO:0000313" key="2">
    <source>
        <dbReference type="EMBL" id="GFD54966.1"/>
    </source>
</evidence>
<evidence type="ECO:0000256" key="1">
    <source>
        <dbReference type="SAM" id="MobiDB-lite"/>
    </source>
</evidence>